<feature type="region of interest" description="Disordered" evidence="2">
    <location>
        <begin position="158"/>
        <end position="178"/>
    </location>
</feature>
<dbReference type="EMBL" id="JAPWTK010000015">
    <property type="protein sequence ID" value="KAJ8958832.1"/>
    <property type="molecule type" value="Genomic_DNA"/>
</dbReference>
<comment type="caution">
    <text evidence="3">The sequence shown here is derived from an EMBL/GenBank/DDBJ whole genome shotgun (WGS) entry which is preliminary data.</text>
</comment>
<feature type="coiled-coil region" evidence="1">
    <location>
        <begin position="376"/>
        <end position="424"/>
    </location>
</feature>
<feature type="compositionally biased region" description="Polar residues" evidence="2">
    <location>
        <begin position="166"/>
        <end position="176"/>
    </location>
</feature>
<evidence type="ECO:0000256" key="1">
    <source>
        <dbReference type="SAM" id="Coils"/>
    </source>
</evidence>
<dbReference type="Proteomes" id="UP001162162">
    <property type="component" value="Unassembled WGS sequence"/>
</dbReference>
<feature type="compositionally biased region" description="Basic and acidic residues" evidence="2">
    <location>
        <begin position="219"/>
        <end position="230"/>
    </location>
</feature>
<gene>
    <name evidence="3" type="ORF">NQ318_019594</name>
</gene>
<name>A0AAV8Z4C7_9CUCU</name>
<keyword evidence="4" id="KW-1185">Reference proteome</keyword>
<evidence type="ECO:0000313" key="3">
    <source>
        <dbReference type="EMBL" id="KAJ8958832.1"/>
    </source>
</evidence>
<feature type="region of interest" description="Disordered" evidence="2">
    <location>
        <begin position="432"/>
        <end position="453"/>
    </location>
</feature>
<evidence type="ECO:0000313" key="4">
    <source>
        <dbReference type="Proteomes" id="UP001162162"/>
    </source>
</evidence>
<dbReference type="AlphaFoldDB" id="A0AAV8Z4C7"/>
<proteinExistence type="predicted"/>
<protein>
    <submittedName>
        <fullName evidence="3">Uncharacterized protein</fullName>
    </submittedName>
</protein>
<sequence length="501" mass="57674">MANTGRFIDRSPLIRAAGKSTGVPKQTVSSCLKQYADNAIHTFDHEAQIWTEPEYMFARPRELHAIKSPFAGTNWQRFQELMENNEEAWEDEEGRQYHRKAHNDYNPSEQLDKGYYRPDRYYGASLGMDSQELEQKQARYENDMANTGRFIDRSPLKHAAGKSTGVPEQTVSSSMKDNAEDDAIDTLEQEVEIGTEDVSVPPSELPAITNPSFAKTNSKRYDEQMEKEVWDDQVGPQYYRKGDDCNPSSSSTRGLTGTSRPGQGWTRMARHKKKPVMYTKKEPVKYTKKEPVMNAIKYRPDTWISMANTGRFIDRSPLIHAAGKSTGIPEQTVSSSMKDNVEDDVIDTLEHEAQIGTKDVSVSSSELPAIEDPAFSETNSQRHQELMENREELMENREELMENREELMENREELMDNREELWGEQVGHQYHRKTHSTTDVTGTSRPVQRWTRGNGHKKPVMYIKKRPVINIKKPIVYIKKPVMYIKKPVTYTKKGSRHERE</sequence>
<accession>A0AAV8Z4C7</accession>
<feature type="region of interest" description="Disordered" evidence="2">
    <location>
        <begin position="196"/>
        <end position="272"/>
    </location>
</feature>
<feature type="compositionally biased region" description="Low complexity" evidence="2">
    <location>
        <begin position="247"/>
        <end position="262"/>
    </location>
</feature>
<reference evidence="3" key="1">
    <citation type="journal article" date="2023" name="Insect Mol. Biol.">
        <title>Genome sequencing provides insights into the evolution of gene families encoding plant cell wall-degrading enzymes in longhorned beetles.</title>
        <authorList>
            <person name="Shin N.R."/>
            <person name="Okamura Y."/>
            <person name="Kirsch R."/>
            <person name="Pauchet Y."/>
        </authorList>
    </citation>
    <scope>NUCLEOTIDE SEQUENCE</scope>
    <source>
        <strain evidence="3">AMC_N1</strain>
    </source>
</reference>
<organism evidence="3 4">
    <name type="scientific">Aromia moschata</name>
    <dbReference type="NCBI Taxonomy" id="1265417"/>
    <lineage>
        <taxon>Eukaryota</taxon>
        <taxon>Metazoa</taxon>
        <taxon>Ecdysozoa</taxon>
        <taxon>Arthropoda</taxon>
        <taxon>Hexapoda</taxon>
        <taxon>Insecta</taxon>
        <taxon>Pterygota</taxon>
        <taxon>Neoptera</taxon>
        <taxon>Endopterygota</taxon>
        <taxon>Coleoptera</taxon>
        <taxon>Polyphaga</taxon>
        <taxon>Cucujiformia</taxon>
        <taxon>Chrysomeloidea</taxon>
        <taxon>Cerambycidae</taxon>
        <taxon>Cerambycinae</taxon>
        <taxon>Callichromatini</taxon>
        <taxon>Aromia</taxon>
    </lineage>
</organism>
<feature type="compositionally biased region" description="Polar residues" evidence="2">
    <location>
        <begin position="437"/>
        <end position="446"/>
    </location>
</feature>
<evidence type="ECO:0000256" key="2">
    <source>
        <dbReference type="SAM" id="MobiDB-lite"/>
    </source>
</evidence>
<keyword evidence="1" id="KW-0175">Coiled coil</keyword>